<dbReference type="EMBL" id="WKPR01000007">
    <property type="protein sequence ID" value="MSB19747.1"/>
    <property type="molecule type" value="Genomic_DNA"/>
</dbReference>
<dbReference type="AlphaFoldDB" id="A0A6I2R7Q4"/>
<name>A0A6I2R7Q4_FLAPL</name>
<evidence type="ECO:0000259" key="2">
    <source>
        <dbReference type="Pfam" id="PF21821"/>
    </source>
</evidence>
<dbReference type="Proteomes" id="UP000434475">
    <property type="component" value="Unassembled WGS sequence"/>
</dbReference>
<dbReference type="RefSeq" id="WP_172697603.1">
    <property type="nucleotide sequence ID" value="NZ_JANFYV010000007.1"/>
</dbReference>
<organism evidence="3 4">
    <name type="scientific">Flavonifractor plautii</name>
    <name type="common">Fusobacterium plautii</name>
    <dbReference type="NCBI Taxonomy" id="292800"/>
    <lineage>
        <taxon>Bacteria</taxon>
        <taxon>Bacillati</taxon>
        <taxon>Bacillota</taxon>
        <taxon>Clostridia</taxon>
        <taxon>Eubacteriales</taxon>
        <taxon>Oscillospiraceae</taxon>
        <taxon>Flavonifractor</taxon>
    </lineage>
</organism>
<feature type="region of interest" description="Disordered" evidence="1">
    <location>
        <begin position="125"/>
        <end position="157"/>
    </location>
</feature>
<feature type="region of interest" description="Disordered" evidence="1">
    <location>
        <begin position="175"/>
        <end position="198"/>
    </location>
</feature>
<protein>
    <recommendedName>
        <fullName evidence="2">Dit-like phage tail protein N-terminal domain-containing protein</fullName>
    </recommendedName>
</protein>
<accession>A0A6I2R7Q4</accession>
<evidence type="ECO:0000256" key="1">
    <source>
        <dbReference type="SAM" id="MobiDB-lite"/>
    </source>
</evidence>
<reference evidence="3 4" key="1">
    <citation type="journal article" date="2019" name="Nat. Med.">
        <title>A library of human gut bacterial isolates paired with longitudinal multiomics data enables mechanistic microbiome research.</title>
        <authorList>
            <person name="Poyet M."/>
            <person name="Groussin M."/>
            <person name="Gibbons S.M."/>
            <person name="Avila-Pacheco J."/>
            <person name="Jiang X."/>
            <person name="Kearney S.M."/>
            <person name="Perrotta A.R."/>
            <person name="Berdy B."/>
            <person name="Zhao S."/>
            <person name="Lieberman T.D."/>
            <person name="Swanson P.K."/>
            <person name="Smith M."/>
            <person name="Roesemann S."/>
            <person name="Alexander J.E."/>
            <person name="Rich S.A."/>
            <person name="Livny J."/>
            <person name="Vlamakis H."/>
            <person name="Clish C."/>
            <person name="Bullock K."/>
            <person name="Deik A."/>
            <person name="Scott J."/>
            <person name="Pierce K.A."/>
            <person name="Xavier R.J."/>
            <person name="Alm E.J."/>
        </authorList>
    </citation>
    <scope>NUCLEOTIDE SEQUENCE [LARGE SCALE GENOMIC DNA]</scope>
    <source>
        <strain evidence="3 4">BIOML-A2</strain>
    </source>
</reference>
<feature type="domain" description="Dit-like phage tail protein N-terminal" evidence="2">
    <location>
        <begin position="11"/>
        <end position="110"/>
    </location>
</feature>
<dbReference type="InterPro" id="IPR048494">
    <property type="entry name" value="Dit-like_N"/>
</dbReference>
<proteinExistence type="predicted"/>
<evidence type="ECO:0000313" key="4">
    <source>
        <dbReference type="Proteomes" id="UP000434475"/>
    </source>
</evidence>
<feature type="compositionally biased region" description="Low complexity" evidence="1">
    <location>
        <begin position="127"/>
        <end position="153"/>
    </location>
</feature>
<evidence type="ECO:0000313" key="3">
    <source>
        <dbReference type="EMBL" id="MSB19747.1"/>
    </source>
</evidence>
<dbReference type="Pfam" id="PF21821">
    <property type="entry name" value="Dit_like"/>
    <property type="match status" value="1"/>
</dbReference>
<sequence length="198" mass="20643">MVRFEPLTTGVVTSESVSRSSTITDNPVEGGSNIQDHVFTQPLSFQISGTAINGADTIAALQKMWKSGDIITYTGRNRISNLVIQQLQSTHDAKNRGGFTFTATLKQVTLGSSVDSGTASTMAGMDAAASASQPKATTKAAQKSSSQTSSTKADGLKTTVSTTISSSAYMSYVNTFNSKPKSSAGPTSRATPSNTGRR</sequence>
<gene>
    <name evidence="3" type="ORF">GKE97_09465</name>
</gene>
<comment type="caution">
    <text evidence="3">The sequence shown here is derived from an EMBL/GenBank/DDBJ whole genome shotgun (WGS) entry which is preliminary data.</text>
</comment>